<reference evidence="1 2" key="1">
    <citation type="submission" date="2019-11" db="EMBL/GenBank/DDBJ databases">
        <title>Pseudooceanicola pacifica sp. nov., isolated from deep-sea sediment of the Pacific Ocean.</title>
        <authorList>
            <person name="Lyu L."/>
        </authorList>
    </citation>
    <scope>NUCLEOTIDE SEQUENCE [LARGE SCALE GENOMIC DNA]</scope>
    <source>
        <strain evidence="1 2">216_PA32_1</strain>
    </source>
</reference>
<dbReference type="RefSeq" id="WP_160382067.1">
    <property type="nucleotide sequence ID" value="NZ_WNXQ01000003.1"/>
</dbReference>
<accession>A0A844W212</accession>
<evidence type="ECO:0000313" key="1">
    <source>
        <dbReference type="EMBL" id="MWB77807.1"/>
    </source>
</evidence>
<gene>
    <name evidence="1" type="ORF">GLS40_07215</name>
</gene>
<protein>
    <submittedName>
        <fullName evidence="1">Uncharacterized protein</fullName>
    </submittedName>
</protein>
<dbReference type="InterPro" id="IPR018679">
    <property type="entry name" value="DUF2161"/>
</dbReference>
<sequence>MRETELYGPVKAWLQARGFEVKGEVGAADVMALHPEAPDEPVLIELKTGFTLSLLHQGIARQAVTDWVYLAVPRPARSRRGTPPEVTLCRRLGLGLIHVRLRDGHVEVLCDPGPYAPRKSRARRTRLLREWARRRGDPNDGGATRFGIVTSYRQDAVACARVLAARGALRGAEVARETGIAHATRLLRDDHYGWFERVGRGVYALTAAGRQGLADWADALDPE</sequence>
<dbReference type="EMBL" id="WNXQ01000003">
    <property type="protein sequence ID" value="MWB77807.1"/>
    <property type="molecule type" value="Genomic_DNA"/>
</dbReference>
<keyword evidence="2" id="KW-1185">Reference proteome</keyword>
<organism evidence="1 2">
    <name type="scientific">Pseudooceanicola pacificus</name>
    <dbReference type="NCBI Taxonomy" id="2676438"/>
    <lineage>
        <taxon>Bacteria</taxon>
        <taxon>Pseudomonadati</taxon>
        <taxon>Pseudomonadota</taxon>
        <taxon>Alphaproteobacteria</taxon>
        <taxon>Rhodobacterales</taxon>
        <taxon>Paracoccaceae</taxon>
        <taxon>Pseudooceanicola</taxon>
    </lineage>
</organism>
<comment type="caution">
    <text evidence="1">The sequence shown here is derived from an EMBL/GenBank/DDBJ whole genome shotgun (WGS) entry which is preliminary data.</text>
</comment>
<name>A0A844W212_9RHOB</name>
<proteinExistence type="predicted"/>
<dbReference type="Pfam" id="PF09929">
    <property type="entry name" value="DUF2161"/>
    <property type="match status" value="1"/>
</dbReference>
<dbReference type="AlphaFoldDB" id="A0A844W212"/>
<evidence type="ECO:0000313" key="2">
    <source>
        <dbReference type="Proteomes" id="UP000443843"/>
    </source>
</evidence>
<dbReference type="Proteomes" id="UP000443843">
    <property type="component" value="Unassembled WGS sequence"/>
</dbReference>